<dbReference type="Gene3D" id="2.40.30.170">
    <property type="match status" value="1"/>
</dbReference>
<dbReference type="GO" id="GO:0015562">
    <property type="term" value="F:efflux transmembrane transporter activity"/>
    <property type="evidence" value="ECO:0007669"/>
    <property type="project" value="TreeGrafter"/>
</dbReference>
<dbReference type="InterPro" id="IPR058625">
    <property type="entry name" value="MdtA-like_BSH"/>
</dbReference>
<dbReference type="GO" id="GO:1990281">
    <property type="term" value="C:efflux pump complex"/>
    <property type="evidence" value="ECO:0007669"/>
    <property type="project" value="TreeGrafter"/>
</dbReference>
<dbReference type="Gene3D" id="2.40.50.100">
    <property type="match status" value="1"/>
</dbReference>
<keyword evidence="2" id="KW-0175">Coiled coil</keyword>
<dbReference type="EMBL" id="DRMJ01000314">
    <property type="protein sequence ID" value="HHL43170.1"/>
    <property type="molecule type" value="Genomic_DNA"/>
</dbReference>
<keyword evidence="3" id="KW-1133">Transmembrane helix</keyword>
<dbReference type="Pfam" id="PF25917">
    <property type="entry name" value="BSH_RND"/>
    <property type="match status" value="1"/>
</dbReference>
<reference evidence="5" key="1">
    <citation type="journal article" date="2020" name="mSystems">
        <title>Genome- and Community-Level Interaction Insights into Carbon Utilization and Element Cycling Functions of Hydrothermarchaeota in Hydrothermal Sediment.</title>
        <authorList>
            <person name="Zhou Z."/>
            <person name="Liu Y."/>
            <person name="Xu W."/>
            <person name="Pan J."/>
            <person name="Luo Z.H."/>
            <person name="Li M."/>
        </authorList>
    </citation>
    <scope>NUCLEOTIDE SEQUENCE [LARGE SCALE GENOMIC DNA]</scope>
    <source>
        <strain evidence="5">HyVt-485</strain>
    </source>
</reference>
<comment type="caution">
    <text evidence="5">The sequence shown here is derived from an EMBL/GenBank/DDBJ whole genome shotgun (WGS) entry which is preliminary data.</text>
</comment>
<protein>
    <submittedName>
        <fullName evidence="5">Efflux RND transporter periplasmic adaptor subunit</fullName>
    </submittedName>
</protein>
<dbReference type="PANTHER" id="PTHR30469:SF12">
    <property type="entry name" value="MULTIDRUG RESISTANCE PROTEIN MDTA"/>
    <property type="match status" value="1"/>
</dbReference>
<dbReference type="AlphaFoldDB" id="A0A7C5LVD9"/>
<feature type="coiled-coil region" evidence="2">
    <location>
        <begin position="158"/>
        <end position="185"/>
    </location>
</feature>
<evidence type="ECO:0000313" key="5">
    <source>
        <dbReference type="EMBL" id="HHL43170.1"/>
    </source>
</evidence>
<comment type="similarity">
    <text evidence="1">Belongs to the membrane fusion protein (MFP) (TC 8.A.1) family.</text>
</comment>
<dbReference type="Gene3D" id="1.10.287.470">
    <property type="entry name" value="Helix hairpin bin"/>
    <property type="match status" value="1"/>
</dbReference>
<sequence>MFVRILKWLLPVLVLIGAIFIANIIKHARPKIPAAERVETHPRVRVVETQLTQFQPVVRTQGTVRPKQAIELVPEVAGKIIWVSPSFTNGGQFKKGETLVRIDPSNYQFAIERARAKVADAKAKLAKEIAEGDIARQDWEDLSQGEPATDLALRKPQLEGAKAALASAKADLHKAELDLKRTNIRAPFNGRVDVKRADIGKYVNLGTNLADIYSTDVAAIYLPLTDSQLAKIDLSPTYSHADGQKGLAVKLSTVVGGKKRFWDGKIVRTSGSVDQNSRVLNVIVEVKNPYSPRVDGVPLLNGMFVTADIPGVVYEDVTVLPPSAIRNQNKIVRVGTDNKMDILDIEIVDSGPDYVVVKGVPEASRVIVSPLDVVINGIAVEPDNDGAGNMSETP</sequence>
<evidence type="ECO:0000256" key="2">
    <source>
        <dbReference type="SAM" id="Coils"/>
    </source>
</evidence>
<proteinExistence type="inferred from homology"/>
<dbReference type="InterPro" id="IPR006143">
    <property type="entry name" value="RND_pump_MFP"/>
</dbReference>
<feature type="domain" description="Multidrug resistance protein MdtA-like barrel-sandwich hybrid" evidence="4">
    <location>
        <begin position="70"/>
        <end position="209"/>
    </location>
</feature>
<evidence type="ECO:0000256" key="3">
    <source>
        <dbReference type="SAM" id="Phobius"/>
    </source>
</evidence>
<evidence type="ECO:0000256" key="1">
    <source>
        <dbReference type="ARBA" id="ARBA00009477"/>
    </source>
</evidence>
<keyword evidence="3" id="KW-0472">Membrane</keyword>
<dbReference type="SUPFAM" id="SSF111369">
    <property type="entry name" value="HlyD-like secretion proteins"/>
    <property type="match status" value="1"/>
</dbReference>
<organism evidence="5">
    <name type="scientific">Hellea balneolensis</name>
    <dbReference type="NCBI Taxonomy" id="287478"/>
    <lineage>
        <taxon>Bacteria</taxon>
        <taxon>Pseudomonadati</taxon>
        <taxon>Pseudomonadota</taxon>
        <taxon>Alphaproteobacteria</taxon>
        <taxon>Maricaulales</taxon>
        <taxon>Robiginitomaculaceae</taxon>
        <taxon>Hellea</taxon>
    </lineage>
</organism>
<keyword evidence="3" id="KW-0812">Transmembrane</keyword>
<name>A0A7C5LVD9_9PROT</name>
<dbReference type="PANTHER" id="PTHR30469">
    <property type="entry name" value="MULTIDRUG RESISTANCE PROTEIN MDTA"/>
    <property type="match status" value="1"/>
</dbReference>
<feature type="transmembrane region" description="Helical" evidence="3">
    <location>
        <begin position="6"/>
        <end position="25"/>
    </location>
</feature>
<gene>
    <name evidence="5" type="ORF">ENJ42_06100</name>
</gene>
<dbReference type="Proteomes" id="UP000885830">
    <property type="component" value="Unassembled WGS sequence"/>
</dbReference>
<accession>A0A7C5LVD9</accession>
<dbReference type="NCBIfam" id="TIGR01730">
    <property type="entry name" value="RND_mfp"/>
    <property type="match status" value="1"/>
</dbReference>
<evidence type="ECO:0000259" key="4">
    <source>
        <dbReference type="Pfam" id="PF25917"/>
    </source>
</evidence>